<dbReference type="Gene3D" id="1.10.287.1260">
    <property type="match status" value="1"/>
</dbReference>
<dbReference type="Pfam" id="PF00924">
    <property type="entry name" value="MS_channel_2nd"/>
    <property type="match status" value="1"/>
</dbReference>
<sequence>MASVLDRIQSVADEILASPVGGVLYAVVILVVSWYGSRLLIRFLGRPVARRFQRPSLTKTVLGGIRAVVMVVAASVAVNVGFGFRASDILLSVTVFSAVLGLVLAPIIGSVINGLFLLADQPYEIGDMIELVDKDKRGYVEDITLRYTKIFTLENTFLVIPNSNMRDRDVINYSAEDTRSRLSLEVLVTYEGDVEEARAIMERAARETKEVVEGGPDIRIGSARYPSAPVAYIKDFADHGVLLDLRYWVKDPYYMPRVRSKIQERIWDDLDEADVEIAYPHSHLVFDENSGTARVELGQDERNPRPEEFDAPD</sequence>
<feature type="domain" description="Mechanosensitive ion channel MscS C-terminal" evidence="10">
    <location>
        <begin position="184"/>
        <end position="277"/>
    </location>
</feature>
<dbReference type="SUPFAM" id="SSF50182">
    <property type="entry name" value="Sm-like ribonucleoproteins"/>
    <property type="match status" value="1"/>
</dbReference>
<dbReference type="PANTHER" id="PTHR30221:SF1">
    <property type="entry name" value="SMALL-CONDUCTANCE MECHANOSENSITIVE CHANNEL"/>
    <property type="match status" value="1"/>
</dbReference>
<dbReference type="InterPro" id="IPR011066">
    <property type="entry name" value="MscS_channel_C_sf"/>
</dbReference>
<dbReference type="GeneID" id="73046307"/>
<dbReference type="Gene3D" id="2.30.30.60">
    <property type="match status" value="1"/>
</dbReference>
<evidence type="ECO:0000256" key="1">
    <source>
        <dbReference type="ARBA" id="ARBA00004651"/>
    </source>
</evidence>
<reference evidence="11 12" key="1">
    <citation type="journal article" date="2019" name="Int. J. Syst. Evol. Microbiol.">
        <title>The Global Catalogue of Microorganisms (GCM) 10K type strain sequencing project: providing services to taxonomists for standard genome sequencing and annotation.</title>
        <authorList>
            <consortium name="The Broad Institute Genomics Platform"/>
            <consortium name="The Broad Institute Genome Sequencing Center for Infectious Disease"/>
            <person name="Wu L."/>
            <person name="Ma J."/>
        </authorList>
    </citation>
    <scope>NUCLEOTIDE SEQUENCE [LARGE SCALE GENOMIC DNA]</scope>
    <source>
        <strain evidence="11 12">XZYJ18</strain>
    </source>
</reference>
<feature type="transmembrane region" description="Helical" evidence="8">
    <location>
        <begin position="20"/>
        <end position="41"/>
    </location>
</feature>
<feature type="transmembrane region" description="Helical" evidence="8">
    <location>
        <begin position="61"/>
        <end position="84"/>
    </location>
</feature>
<dbReference type="Pfam" id="PF21082">
    <property type="entry name" value="MS_channel_3rd"/>
    <property type="match status" value="1"/>
</dbReference>
<evidence type="ECO:0000256" key="3">
    <source>
        <dbReference type="ARBA" id="ARBA00022475"/>
    </source>
</evidence>
<proteinExistence type="inferred from homology"/>
<feature type="domain" description="Mechanosensitive ion channel MscS" evidence="9">
    <location>
        <begin position="107"/>
        <end position="174"/>
    </location>
</feature>
<dbReference type="InterPro" id="IPR045275">
    <property type="entry name" value="MscS_archaea/bacteria_type"/>
</dbReference>
<dbReference type="InterPro" id="IPR049278">
    <property type="entry name" value="MS_channel_C"/>
</dbReference>
<evidence type="ECO:0000313" key="12">
    <source>
        <dbReference type="Proteomes" id="UP001595945"/>
    </source>
</evidence>
<name>A0ABD5PVX2_9EURY</name>
<gene>
    <name evidence="11" type="ORF">ACFO9K_00105</name>
</gene>
<keyword evidence="4 8" id="KW-0812">Transmembrane</keyword>
<keyword evidence="5 8" id="KW-1133">Transmembrane helix</keyword>
<dbReference type="PANTHER" id="PTHR30221">
    <property type="entry name" value="SMALL-CONDUCTANCE MECHANOSENSITIVE CHANNEL"/>
    <property type="match status" value="1"/>
</dbReference>
<dbReference type="Proteomes" id="UP001595945">
    <property type="component" value="Unassembled WGS sequence"/>
</dbReference>
<evidence type="ECO:0000259" key="10">
    <source>
        <dbReference type="Pfam" id="PF21082"/>
    </source>
</evidence>
<feature type="compositionally biased region" description="Basic and acidic residues" evidence="7">
    <location>
        <begin position="297"/>
        <end position="313"/>
    </location>
</feature>
<evidence type="ECO:0000256" key="4">
    <source>
        <dbReference type="ARBA" id="ARBA00022692"/>
    </source>
</evidence>
<dbReference type="EMBL" id="JBHSHT010000001">
    <property type="protein sequence ID" value="MFC4822652.1"/>
    <property type="molecule type" value="Genomic_DNA"/>
</dbReference>
<dbReference type="InterPro" id="IPR010920">
    <property type="entry name" value="LSM_dom_sf"/>
</dbReference>
<accession>A0ABD5PVX2</accession>
<organism evidence="11 12">
    <name type="scientific">Halorussus aquaticus</name>
    <dbReference type="NCBI Taxonomy" id="2953748"/>
    <lineage>
        <taxon>Archaea</taxon>
        <taxon>Methanobacteriati</taxon>
        <taxon>Methanobacteriota</taxon>
        <taxon>Stenosarchaea group</taxon>
        <taxon>Halobacteria</taxon>
        <taxon>Halobacteriales</taxon>
        <taxon>Haladaptataceae</taxon>
        <taxon>Halorussus</taxon>
    </lineage>
</organism>
<evidence type="ECO:0000256" key="6">
    <source>
        <dbReference type="ARBA" id="ARBA00023136"/>
    </source>
</evidence>
<protein>
    <submittedName>
        <fullName evidence="11">Mechanosensitive ion channel family protein</fullName>
    </submittedName>
</protein>
<comment type="similarity">
    <text evidence="2">Belongs to the MscS (TC 1.A.23) family.</text>
</comment>
<feature type="transmembrane region" description="Helical" evidence="8">
    <location>
        <begin position="90"/>
        <end position="118"/>
    </location>
</feature>
<dbReference type="AlphaFoldDB" id="A0ABD5PVX2"/>
<evidence type="ECO:0000256" key="5">
    <source>
        <dbReference type="ARBA" id="ARBA00022989"/>
    </source>
</evidence>
<evidence type="ECO:0000256" key="2">
    <source>
        <dbReference type="ARBA" id="ARBA00008017"/>
    </source>
</evidence>
<dbReference type="InterPro" id="IPR023408">
    <property type="entry name" value="MscS_beta-dom_sf"/>
</dbReference>
<evidence type="ECO:0000256" key="8">
    <source>
        <dbReference type="SAM" id="Phobius"/>
    </source>
</evidence>
<dbReference type="SUPFAM" id="SSF82689">
    <property type="entry name" value="Mechanosensitive channel protein MscS (YggB), C-terminal domain"/>
    <property type="match status" value="1"/>
</dbReference>
<evidence type="ECO:0000313" key="11">
    <source>
        <dbReference type="EMBL" id="MFC4822652.1"/>
    </source>
</evidence>
<dbReference type="GO" id="GO:0005886">
    <property type="term" value="C:plasma membrane"/>
    <property type="evidence" value="ECO:0007669"/>
    <property type="project" value="UniProtKB-SubCell"/>
</dbReference>
<dbReference type="Gene3D" id="3.30.70.100">
    <property type="match status" value="1"/>
</dbReference>
<keyword evidence="12" id="KW-1185">Reference proteome</keyword>
<keyword evidence="6 8" id="KW-0472">Membrane</keyword>
<evidence type="ECO:0000256" key="7">
    <source>
        <dbReference type="SAM" id="MobiDB-lite"/>
    </source>
</evidence>
<dbReference type="InterPro" id="IPR006685">
    <property type="entry name" value="MscS_channel_2nd"/>
</dbReference>
<keyword evidence="3" id="KW-1003">Cell membrane</keyword>
<comment type="subcellular location">
    <subcellularLocation>
        <location evidence="1">Cell membrane</location>
        <topology evidence="1">Multi-pass membrane protein</topology>
    </subcellularLocation>
</comment>
<comment type="caution">
    <text evidence="11">The sequence shown here is derived from an EMBL/GenBank/DDBJ whole genome shotgun (WGS) entry which is preliminary data.</text>
</comment>
<evidence type="ECO:0000259" key="9">
    <source>
        <dbReference type="Pfam" id="PF00924"/>
    </source>
</evidence>
<feature type="region of interest" description="Disordered" evidence="7">
    <location>
        <begin position="290"/>
        <end position="313"/>
    </location>
</feature>
<dbReference type="RefSeq" id="WP_254267822.1">
    <property type="nucleotide sequence ID" value="NZ_CP100400.1"/>
</dbReference>